<sequence length="136" mass="15004">MDNWNGSAVNGNGTTEGGQAVIERSGAGQWQPAARLTVLLDEDDKWRHTPLYHEIVRRARDTGLAGASVWRGIEGYGASSRIHTTRILDLADHLPLVLMLVDETDRLRAFVEQNAELFTSINVALSPLELWQGAAR</sequence>
<dbReference type="Proteomes" id="UP000694257">
    <property type="component" value="Chromosome"/>
</dbReference>
<dbReference type="PANTHER" id="PTHR35983:SF1">
    <property type="entry name" value="UPF0166 PROTEIN TM_0021"/>
    <property type="match status" value="1"/>
</dbReference>
<evidence type="ECO:0000313" key="1">
    <source>
        <dbReference type="EMBL" id="QXN90120.1"/>
    </source>
</evidence>
<dbReference type="PANTHER" id="PTHR35983">
    <property type="entry name" value="UPF0166 PROTEIN TM_0021"/>
    <property type="match status" value="1"/>
</dbReference>
<gene>
    <name evidence="1" type="ORF">KV110_32545</name>
</gene>
<accession>A0ABX8RNW7</accession>
<protein>
    <submittedName>
        <fullName evidence="1">DUF190 domain-containing protein</fullName>
    </submittedName>
</protein>
<proteinExistence type="predicted"/>
<organism evidence="1 2">
    <name type="scientific">Nocardia iowensis</name>
    <dbReference type="NCBI Taxonomy" id="204891"/>
    <lineage>
        <taxon>Bacteria</taxon>
        <taxon>Bacillati</taxon>
        <taxon>Actinomycetota</taxon>
        <taxon>Actinomycetes</taxon>
        <taxon>Mycobacteriales</taxon>
        <taxon>Nocardiaceae</taxon>
        <taxon>Nocardia</taxon>
    </lineage>
</organism>
<dbReference type="Pfam" id="PF02641">
    <property type="entry name" value="DUF190"/>
    <property type="match status" value="1"/>
</dbReference>
<dbReference type="InterPro" id="IPR003793">
    <property type="entry name" value="UPF0166"/>
</dbReference>
<name>A0ABX8RNW7_NOCIO</name>
<reference evidence="1 2" key="1">
    <citation type="submission" date="2021-07" db="EMBL/GenBank/DDBJ databases">
        <title>Whole Genome Sequence of Nocardia Iowensis.</title>
        <authorList>
            <person name="Lamm A."/>
            <person name="Collins-Fairclough A.M."/>
            <person name="Bunk B."/>
            <person name="Sproer C."/>
        </authorList>
    </citation>
    <scope>NUCLEOTIDE SEQUENCE [LARGE SCALE GENOMIC DNA]</scope>
    <source>
        <strain evidence="1 2">NRRL 5646</strain>
    </source>
</reference>
<evidence type="ECO:0000313" key="2">
    <source>
        <dbReference type="Proteomes" id="UP000694257"/>
    </source>
</evidence>
<keyword evidence="2" id="KW-1185">Reference proteome</keyword>
<dbReference type="EMBL" id="CP078145">
    <property type="protein sequence ID" value="QXN90120.1"/>
    <property type="molecule type" value="Genomic_DNA"/>
</dbReference>